<accession>A0AAE0IPL9</accession>
<evidence type="ECO:0000313" key="2">
    <source>
        <dbReference type="Proteomes" id="UP001283341"/>
    </source>
</evidence>
<dbReference type="EMBL" id="JAUEDM010000001">
    <property type="protein sequence ID" value="KAK3328991.1"/>
    <property type="molecule type" value="Genomic_DNA"/>
</dbReference>
<comment type="caution">
    <text evidence="1">The sequence shown here is derived from an EMBL/GenBank/DDBJ whole genome shotgun (WGS) entry which is preliminary data.</text>
</comment>
<dbReference type="Proteomes" id="UP001283341">
    <property type="component" value="Unassembled WGS sequence"/>
</dbReference>
<reference evidence="1" key="1">
    <citation type="journal article" date="2023" name="Mol. Phylogenet. Evol.">
        <title>Genome-scale phylogeny and comparative genomics of the fungal order Sordariales.</title>
        <authorList>
            <person name="Hensen N."/>
            <person name="Bonometti L."/>
            <person name="Westerberg I."/>
            <person name="Brannstrom I.O."/>
            <person name="Guillou S."/>
            <person name="Cros-Aarteil S."/>
            <person name="Calhoun S."/>
            <person name="Haridas S."/>
            <person name="Kuo A."/>
            <person name="Mondo S."/>
            <person name="Pangilinan J."/>
            <person name="Riley R."/>
            <person name="LaButti K."/>
            <person name="Andreopoulos B."/>
            <person name="Lipzen A."/>
            <person name="Chen C."/>
            <person name="Yan M."/>
            <person name="Daum C."/>
            <person name="Ng V."/>
            <person name="Clum A."/>
            <person name="Steindorff A."/>
            <person name="Ohm R.A."/>
            <person name="Martin F."/>
            <person name="Silar P."/>
            <person name="Natvig D.O."/>
            <person name="Lalanne C."/>
            <person name="Gautier V."/>
            <person name="Ament-Velasquez S.L."/>
            <person name="Kruys A."/>
            <person name="Hutchinson M.I."/>
            <person name="Powell A.J."/>
            <person name="Barry K."/>
            <person name="Miller A.N."/>
            <person name="Grigoriev I.V."/>
            <person name="Debuchy R."/>
            <person name="Gladieux P."/>
            <person name="Hiltunen Thoren M."/>
            <person name="Johannesson H."/>
        </authorList>
    </citation>
    <scope>NUCLEOTIDE SEQUENCE</scope>
    <source>
        <strain evidence="1">CBS 118394</strain>
    </source>
</reference>
<organism evidence="1 2">
    <name type="scientific">Apodospora peruviana</name>
    <dbReference type="NCBI Taxonomy" id="516989"/>
    <lineage>
        <taxon>Eukaryota</taxon>
        <taxon>Fungi</taxon>
        <taxon>Dikarya</taxon>
        <taxon>Ascomycota</taxon>
        <taxon>Pezizomycotina</taxon>
        <taxon>Sordariomycetes</taxon>
        <taxon>Sordariomycetidae</taxon>
        <taxon>Sordariales</taxon>
        <taxon>Lasiosphaeriaceae</taxon>
        <taxon>Apodospora</taxon>
    </lineage>
</organism>
<keyword evidence="2" id="KW-1185">Reference proteome</keyword>
<reference evidence="1" key="2">
    <citation type="submission" date="2023-06" db="EMBL/GenBank/DDBJ databases">
        <authorList>
            <consortium name="Lawrence Berkeley National Laboratory"/>
            <person name="Haridas S."/>
            <person name="Hensen N."/>
            <person name="Bonometti L."/>
            <person name="Westerberg I."/>
            <person name="Brannstrom I.O."/>
            <person name="Guillou S."/>
            <person name="Cros-Aarteil S."/>
            <person name="Calhoun S."/>
            <person name="Kuo A."/>
            <person name="Mondo S."/>
            <person name="Pangilinan J."/>
            <person name="Riley R."/>
            <person name="Labutti K."/>
            <person name="Andreopoulos B."/>
            <person name="Lipzen A."/>
            <person name="Chen C."/>
            <person name="Yanf M."/>
            <person name="Daum C."/>
            <person name="Ng V."/>
            <person name="Clum A."/>
            <person name="Steindorff A."/>
            <person name="Ohm R."/>
            <person name="Martin F."/>
            <person name="Silar P."/>
            <person name="Natvig D."/>
            <person name="Lalanne C."/>
            <person name="Gautier V."/>
            <person name="Ament-Velasquez S.L."/>
            <person name="Kruys A."/>
            <person name="Hutchinson M.I."/>
            <person name="Powell A.J."/>
            <person name="Barry K."/>
            <person name="Miller A.N."/>
            <person name="Grigoriev I.V."/>
            <person name="Debuchy R."/>
            <person name="Gladieux P."/>
            <person name="Thoren M.H."/>
            <person name="Johannesson H."/>
        </authorList>
    </citation>
    <scope>NUCLEOTIDE SEQUENCE</scope>
    <source>
        <strain evidence="1">CBS 118394</strain>
    </source>
</reference>
<dbReference type="AlphaFoldDB" id="A0AAE0IPL9"/>
<evidence type="ECO:0000313" key="1">
    <source>
        <dbReference type="EMBL" id="KAK3328991.1"/>
    </source>
</evidence>
<name>A0AAE0IPL9_9PEZI</name>
<proteinExistence type="predicted"/>
<protein>
    <submittedName>
        <fullName evidence="1">Uncharacterized protein</fullName>
    </submittedName>
</protein>
<sequence>MAGHPRQWVQLTKVEQYRLMFTFREGMYGFIADGQVTRPWVALRTERRRKKRVTEIDRFVVSWPAFPLGLISGLVYRSLEAGYLNYWQFSTPRPVSVVISVRLLDSLDVGCPWQASLKRKGEAVLGVGGGATLVAACS</sequence>
<gene>
    <name evidence="1" type="ORF">B0H66DRAFT_526384</name>
</gene>